<sequence length="652" mass="73547">MKMNLLIFLLFNLIYVARGNSKPNILFIFADDYGFNDVGYHGSEIKTPVLDKLANEGVILENYYVQPICTPTRSTMLTGRYQIHTGLQHGVIFAAQPNSIPLDETTIAEKLSESGYKTHMVGKWHSGYYKKECMPTYRGFDSFFGLLNGVGDHYTHMLSRGGWSGYDLRRNETVSTKEKGQYSTFIFAKEAQEVITNHDSSSPLFLYLAFQAVHTPLQVPEQYIQQYEGVIKDKKRRTYAGMVSAMDEAIGNVTKTLQEKGLWDNTVLIFSTDNGGRVYDGQNNWPLRGWKGSLWEGGIRGVGFVNSPLLTKPRRVSHEMIHVSDWFPTLVKLAGGNLKGTKPLDGFNVWETINTGEPSPRTELLHNIDPVQTPWYGKPGSGGYQWCPQAALRVGDWKLLTGCPGDSRWNPLPNSSLNLNEENYLNNDTKKLFLFNIAQDPEERHELSSQYPEKVKELLLRLEEYNSTAVPVRFPNPDPAANPALHGGILEENIGYLVGDSLLAAAFLSYAGPFLSNYRDELVMQNWIAQVRELKVACTPKFSFAEFLAKPTTVRQWNIQGLPSDQFSTENGVIVTRGNRWPLMVDPQGQAIKWIKNMENTNGLKIIDLQQSDYLRTLENAVQFGSPVLLQNVQEELDPSLAPILNKSFIKR</sequence>
<dbReference type="InterPro" id="IPR047115">
    <property type="entry name" value="ARSB"/>
</dbReference>
<keyword evidence="8" id="KW-1185">Reference proteome</keyword>
<evidence type="ECO:0000313" key="7">
    <source>
        <dbReference type="EMBL" id="CAB4023875.1"/>
    </source>
</evidence>
<accession>A0A6S7IWU8</accession>
<comment type="cofactor">
    <cofactor evidence="1">
        <name>Ca(2+)</name>
        <dbReference type="ChEBI" id="CHEBI:29108"/>
    </cofactor>
</comment>
<evidence type="ECO:0000256" key="3">
    <source>
        <dbReference type="ARBA" id="ARBA00022723"/>
    </source>
</evidence>
<dbReference type="InterPro" id="IPR017850">
    <property type="entry name" value="Alkaline_phosphatase_core_sf"/>
</dbReference>
<evidence type="ECO:0000256" key="1">
    <source>
        <dbReference type="ARBA" id="ARBA00001913"/>
    </source>
</evidence>
<evidence type="ECO:0000256" key="4">
    <source>
        <dbReference type="ARBA" id="ARBA00022801"/>
    </source>
</evidence>
<dbReference type="InterPro" id="IPR024607">
    <property type="entry name" value="Sulfatase_CS"/>
</dbReference>
<dbReference type="Pfam" id="PF00884">
    <property type="entry name" value="Sulfatase"/>
    <property type="match status" value="1"/>
</dbReference>
<dbReference type="InterPro" id="IPR000917">
    <property type="entry name" value="Sulfatase_N"/>
</dbReference>
<keyword evidence="6" id="KW-0325">Glycoprotein</keyword>
<dbReference type="FunFam" id="3.40.720.10:FF:000007">
    <property type="entry name" value="Arylsulfatase family, member J"/>
    <property type="match status" value="1"/>
</dbReference>
<keyword evidence="3" id="KW-0479">Metal-binding</keyword>
<evidence type="ECO:0000256" key="5">
    <source>
        <dbReference type="ARBA" id="ARBA00022837"/>
    </source>
</evidence>
<dbReference type="PROSITE" id="PS00149">
    <property type="entry name" value="SULFATASE_2"/>
    <property type="match status" value="1"/>
</dbReference>
<dbReference type="EMBL" id="CACRXK020012729">
    <property type="protein sequence ID" value="CAB4023875.1"/>
    <property type="molecule type" value="Genomic_DNA"/>
</dbReference>
<keyword evidence="4" id="KW-0378">Hydrolase</keyword>
<evidence type="ECO:0000313" key="8">
    <source>
        <dbReference type="Proteomes" id="UP001152795"/>
    </source>
</evidence>
<gene>
    <name evidence="7" type="ORF">PACLA_8A052914</name>
</gene>
<name>A0A6S7IWU8_PARCT</name>
<proteinExistence type="inferred from homology"/>
<dbReference type="GO" id="GO:0046872">
    <property type="term" value="F:metal ion binding"/>
    <property type="evidence" value="ECO:0007669"/>
    <property type="project" value="UniProtKB-KW"/>
</dbReference>
<organism evidence="7 8">
    <name type="scientific">Paramuricea clavata</name>
    <name type="common">Red gorgonian</name>
    <name type="synonym">Violescent sea-whip</name>
    <dbReference type="NCBI Taxonomy" id="317549"/>
    <lineage>
        <taxon>Eukaryota</taxon>
        <taxon>Metazoa</taxon>
        <taxon>Cnidaria</taxon>
        <taxon>Anthozoa</taxon>
        <taxon>Octocorallia</taxon>
        <taxon>Malacalcyonacea</taxon>
        <taxon>Plexauridae</taxon>
        <taxon>Paramuricea</taxon>
    </lineage>
</organism>
<dbReference type="Proteomes" id="UP001152795">
    <property type="component" value="Unassembled WGS sequence"/>
</dbReference>
<dbReference type="PROSITE" id="PS00523">
    <property type="entry name" value="SULFATASE_1"/>
    <property type="match status" value="1"/>
</dbReference>
<dbReference type="Gene3D" id="1.20.920.20">
    <property type="match status" value="1"/>
</dbReference>
<dbReference type="OrthoDB" id="408574at2759"/>
<dbReference type="InterPro" id="IPR027417">
    <property type="entry name" value="P-loop_NTPase"/>
</dbReference>
<dbReference type="Gene3D" id="3.40.720.10">
    <property type="entry name" value="Alkaline Phosphatase, subunit A"/>
    <property type="match status" value="1"/>
</dbReference>
<comment type="similarity">
    <text evidence="2">Belongs to the sulfatase family.</text>
</comment>
<dbReference type="Gene3D" id="3.40.50.300">
    <property type="entry name" value="P-loop containing nucleotide triphosphate hydrolases"/>
    <property type="match status" value="1"/>
</dbReference>
<dbReference type="AlphaFoldDB" id="A0A6S7IWU8"/>
<reference evidence="7" key="1">
    <citation type="submission" date="2020-04" db="EMBL/GenBank/DDBJ databases">
        <authorList>
            <person name="Alioto T."/>
            <person name="Alioto T."/>
            <person name="Gomez Garrido J."/>
        </authorList>
    </citation>
    <scope>NUCLEOTIDE SEQUENCE</scope>
    <source>
        <strain evidence="7">A484AB</strain>
    </source>
</reference>
<evidence type="ECO:0000256" key="6">
    <source>
        <dbReference type="ARBA" id="ARBA00023180"/>
    </source>
</evidence>
<dbReference type="InterPro" id="IPR035706">
    <property type="entry name" value="AAA_9"/>
</dbReference>
<protein>
    <submittedName>
        <fullName evidence="7">Arylsulfatase B-like isoform X1</fullName>
    </submittedName>
</protein>
<dbReference type="Gene3D" id="3.30.1120.10">
    <property type="match status" value="1"/>
</dbReference>
<comment type="caution">
    <text evidence="7">The sequence shown here is derived from an EMBL/GenBank/DDBJ whole genome shotgun (WGS) entry which is preliminary data.</text>
</comment>
<dbReference type="Pfam" id="PF12781">
    <property type="entry name" value="AAA_9"/>
    <property type="match status" value="1"/>
</dbReference>
<dbReference type="SUPFAM" id="SSF53649">
    <property type="entry name" value="Alkaline phosphatase-like"/>
    <property type="match status" value="1"/>
</dbReference>
<dbReference type="GO" id="GO:0008484">
    <property type="term" value="F:sulfuric ester hydrolase activity"/>
    <property type="evidence" value="ECO:0007669"/>
    <property type="project" value="InterPro"/>
</dbReference>
<dbReference type="PANTHER" id="PTHR10342">
    <property type="entry name" value="ARYLSULFATASE"/>
    <property type="match status" value="1"/>
</dbReference>
<evidence type="ECO:0000256" key="2">
    <source>
        <dbReference type="ARBA" id="ARBA00008779"/>
    </source>
</evidence>
<keyword evidence="5" id="KW-0106">Calcium</keyword>
<dbReference type="PANTHER" id="PTHR10342:SF274">
    <property type="entry name" value="ARYLSULFATASE B"/>
    <property type="match status" value="1"/>
</dbReference>
<dbReference type="CDD" id="cd16029">
    <property type="entry name" value="4-S"/>
    <property type="match status" value="1"/>
</dbReference>
<feature type="non-terminal residue" evidence="7">
    <location>
        <position position="1"/>
    </location>
</feature>